<dbReference type="Proteomes" id="UP000639772">
    <property type="component" value="Unassembled WGS sequence"/>
</dbReference>
<sequence>MAIASSFRLGRLAPLAHSVSHNALSTRISFYGSFPSSFSPFPASESDLHKPLSSPFFSYPETESSDFDSESDEPIANISSPYLPTFVQILSQAKTQFSTQDEVLASLSSSFALKPSKDLLYSALWVLRHDWESALLAFRWGGDCVLDSLSAWHLMIWVLGKRKRFDLAWLLVRKMHRKSLLTCRALVIMMERYASANEPGKAIKTFHAMEKFNLDADLATFYALVRTLCKHKNIEEAEELLLSKQKFFPLSAAGFNIVLDGWCNVFVDVIEAKRVWREMAKYCVMPDDISYTHMIGCFSKLGNLFDSLRLYVEMKKRGWNPTLKVFNYLIYVLTRENCTNEAQNIFHKIKETGLKPDVTTYNCYILPLCEAHKVNEAQDVMNLMISEGLQPSMETYHAFVKMVDFEGTLKLIDKMRASGFGPDGSTFLVIFDKFFRLGESENALKMWIEMRRNGVSPSALHYTTMIKGLAVHGWIPKAMEFCDEMKSKGFPADPKLERLFKRFISDNRNHWGKGGKGFVIGEHKIQVIRRILKHE</sequence>
<feature type="repeat" description="PPR" evidence="3">
    <location>
        <begin position="423"/>
        <end position="457"/>
    </location>
</feature>
<comment type="caution">
    <text evidence="4">The sequence shown here is derived from an EMBL/GenBank/DDBJ whole genome shotgun (WGS) entry which is preliminary data.</text>
</comment>
<evidence type="ECO:0008006" key="6">
    <source>
        <dbReference type="Google" id="ProtNLM"/>
    </source>
</evidence>
<dbReference type="AlphaFoldDB" id="A0A835V2J5"/>
<comment type="similarity">
    <text evidence="1">Belongs to the PPR family. P subfamily.</text>
</comment>
<dbReference type="InterPro" id="IPR011990">
    <property type="entry name" value="TPR-like_helical_dom_sf"/>
</dbReference>
<dbReference type="InterPro" id="IPR050667">
    <property type="entry name" value="PPR-containing_protein"/>
</dbReference>
<dbReference type="PANTHER" id="PTHR47939:SF5">
    <property type="entry name" value="PENTACOTRIPEPTIDE-REPEAT REGION OF PRORP DOMAIN-CONTAINING PROTEIN"/>
    <property type="match status" value="1"/>
</dbReference>
<keyword evidence="2" id="KW-0677">Repeat</keyword>
<dbReference type="Pfam" id="PF13041">
    <property type="entry name" value="PPR_2"/>
    <property type="match status" value="2"/>
</dbReference>
<feature type="repeat" description="PPR" evidence="3">
    <location>
        <begin position="458"/>
        <end position="492"/>
    </location>
</feature>
<dbReference type="InterPro" id="IPR002885">
    <property type="entry name" value="PPR_rpt"/>
</dbReference>
<dbReference type="PANTHER" id="PTHR47939">
    <property type="entry name" value="MEMBRANE-ASSOCIATED SALT-INDUCIBLE PROTEIN-LIKE"/>
    <property type="match status" value="1"/>
</dbReference>
<organism evidence="4 5">
    <name type="scientific">Vanilla planifolia</name>
    <name type="common">Vanilla</name>
    <dbReference type="NCBI Taxonomy" id="51239"/>
    <lineage>
        <taxon>Eukaryota</taxon>
        <taxon>Viridiplantae</taxon>
        <taxon>Streptophyta</taxon>
        <taxon>Embryophyta</taxon>
        <taxon>Tracheophyta</taxon>
        <taxon>Spermatophyta</taxon>
        <taxon>Magnoliopsida</taxon>
        <taxon>Liliopsida</taxon>
        <taxon>Asparagales</taxon>
        <taxon>Orchidaceae</taxon>
        <taxon>Vanilloideae</taxon>
        <taxon>Vanilleae</taxon>
        <taxon>Vanilla</taxon>
    </lineage>
</organism>
<protein>
    <recommendedName>
        <fullName evidence="6">Pentatricopeptide repeat-containing protein</fullName>
    </recommendedName>
</protein>
<dbReference type="Pfam" id="PF01535">
    <property type="entry name" value="PPR"/>
    <property type="match status" value="2"/>
</dbReference>
<accession>A0A835V2J5</accession>
<reference evidence="4 5" key="1">
    <citation type="journal article" date="2020" name="Nat. Food">
        <title>A phased Vanilla planifolia genome enables genetic improvement of flavour and production.</title>
        <authorList>
            <person name="Hasing T."/>
            <person name="Tang H."/>
            <person name="Brym M."/>
            <person name="Khazi F."/>
            <person name="Huang T."/>
            <person name="Chambers A.H."/>
        </authorList>
    </citation>
    <scope>NUCLEOTIDE SEQUENCE [LARGE SCALE GENOMIC DNA]</scope>
    <source>
        <tissue evidence="4">Leaf</tissue>
    </source>
</reference>
<dbReference type="NCBIfam" id="TIGR00756">
    <property type="entry name" value="PPR"/>
    <property type="match status" value="3"/>
</dbReference>
<proteinExistence type="inferred from homology"/>
<dbReference type="Pfam" id="PF13812">
    <property type="entry name" value="PPR_3"/>
    <property type="match status" value="1"/>
</dbReference>
<gene>
    <name evidence="4" type="ORF">HPP92_010507</name>
</gene>
<dbReference type="EMBL" id="JADCNM010000005">
    <property type="protein sequence ID" value="KAG0482423.1"/>
    <property type="molecule type" value="Genomic_DNA"/>
</dbReference>
<evidence type="ECO:0000313" key="5">
    <source>
        <dbReference type="Proteomes" id="UP000639772"/>
    </source>
</evidence>
<feature type="repeat" description="PPR" evidence="3">
    <location>
        <begin position="322"/>
        <end position="356"/>
    </location>
</feature>
<dbReference type="PROSITE" id="PS51375">
    <property type="entry name" value="PPR"/>
    <property type="match status" value="5"/>
</dbReference>
<feature type="repeat" description="PPR" evidence="3">
    <location>
        <begin position="287"/>
        <end position="321"/>
    </location>
</feature>
<evidence type="ECO:0000313" key="4">
    <source>
        <dbReference type="EMBL" id="KAG0482423.1"/>
    </source>
</evidence>
<evidence type="ECO:0000256" key="2">
    <source>
        <dbReference type="ARBA" id="ARBA00022737"/>
    </source>
</evidence>
<evidence type="ECO:0000256" key="3">
    <source>
        <dbReference type="PROSITE-ProRule" id="PRU00708"/>
    </source>
</evidence>
<feature type="repeat" description="PPR" evidence="3">
    <location>
        <begin position="357"/>
        <end position="391"/>
    </location>
</feature>
<name>A0A835V2J5_VANPL</name>
<evidence type="ECO:0000256" key="1">
    <source>
        <dbReference type="ARBA" id="ARBA00007626"/>
    </source>
</evidence>
<dbReference type="OrthoDB" id="185373at2759"/>
<dbReference type="Gene3D" id="1.25.40.10">
    <property type="entry name" value="Tetratricopeptide repeat domain"/>
    <property type="match status" value="3"/>
</dbReference>